<organism evidence="4 5">
    <name type="scientific">Peribacillus asahii</name>
    <dbReference type="NCBI Taxonomy" id="228899"/>
    <lineage>
        <taxon>Bacteria</taxon>
        <taxon>Bacillati</taxon>
        <taxon>Bacillota</taxon>
        <taxon>Bacilli</taxon>
        <taxon>Bacillales</taxon>
        <taxon>Bacillaceae</taxon>
        <taxon>Peribacillus</taxon>
    </lineage>
</organism>
<dbReference type="Proteomes" id="UP000266016">
    <property type="component" value="Unassembled WGS sequence"/>
</dbReference>
<dbReference type="SUPFAM" id="SSF53474">
    <property type="entry name" value="alpha/beta-Hydrolases"/>
    <property type="match status" value="1"/>
</dbReference>
<dbReference type="EMBL" id="QWVS01000013">
    <property type="protein sequence ID" value="RID86985.1"/>
    <property type="molecule type" value="Genomic_DNA"/>
</dbReference>
<proteinExistence type="inferred from homology"/>
<dbReference type="Gene3D" id="3.40.50.1820">
    <property type="entry name" value="alpha/beta hydrolase"/>
    <property type="match status" value="1"/>
</dbReference>
<dbReference type="InterPro" id="IPR013094">
    <property type="entry name" value="AB_hydrolase_3"/>
</dbReference>
<accession>A0A398BAF1</accession>
<evidence type="ECO:0000256" key="1">
    <source>
        <dbReference type="ARBA" id="ARBA00010515"/>
    </source>
</evidence>
<dbReference type="RefSeq" id="WP_119116380.1">
    <property type="nucleotide sequence ID" value="NZ_QWVS01000013.1"/>
</dbReference>
<dbReference type="AlphaFoldDB" id="A0A398BAF1"/>
<gene>
    <name evidence="4" type="ORF">D1953_06605</name>
</gene>
<name>A0A398BAF1_9BACI</name>
<evidence type="ECO:0000313" key="4">
    <source>
        <dbReference type="EMBL" id="RID86985.1"/>
    </source>
</evidence>
<comment type="caution">
    <text evidence="4">The sequence shown here is derived from an EMBL/GenBank/DDBJ whole genome shotgun (WGS) entry which is preliminary data.</text>
</comment>
<reference evidence="4 5" key="1">
    <citation type="submission" date="2018-08" db="EMBL/GenBank/DDBJ databases">
        <title>Bacillus jemisoniae sp. nov., Bacillus chryseoplanitiae sp. nov., Bacillus resnikiae sp. nov., and Bacillus frankliniae sp. nov., isolated from Viking spacecraft and associated surfaces.</title>
        <authorList>
            <person name="Seuylemezian A."/>
            <person name="Vaishampayan P."/>
        </authorList>
    </citation>
    <scope>NUCLEOTIDE SEQUENCE [LARGE SCALE GENOMIC DNA]</scope>
    <source>
        <strain evidence="4 5">MA001</strain>
    </source>
</reference>
<dbReference type="InterPro" id="IPR002168">
    <property type="entry name" value="Lipase_GDXG_HIS_AS"/>
</dbReference>
<comment type="similarity">
    <text evidence="1">Belongs to the 'GDXG' lipolytic enzyme family.</text>
</comment>
<dbReference type="InterPro" id="IPR050300">
    <property type="entry name" value="GDXG_lipolytic_enzyme"/>
</dbReference>
<evidence type="ECO:0000313" key="5">
    <source>
        <dbReference type="Proteomes" id="UP000266016"/>
    </source>
</evidence>
<dbReference type="InterPro" id="IPR029058">
    <property type="entry name" value="AB_hydrolase_fold"/>
</dbReference>
<sequence>MQLDPALQQILESYPKLPETLTPDLIVKIREARLQTILDIEERPFVHAVEDRLIPGPNGDIPIRIYTPKSVEERLSAIVFFHGGGWTLGNLESHDVACRQLTNASGCKVIAVDYRLAPENRFPKGLKDCSAAVQWVFNHSGELQVDVNRIAVGGDSAGGNLSAAVTLLFKNCGGPSIWRQILIYPATDALRSIEQSPYESIRKNAHAPILTSSVTKSFWDHYIKTEEDASNIYASPIRAQDLSGLPKAFVITAQYDPIRDEGEAYANRLQESGVPVQLTRYSGLVHGFLTLPIPINEQVFQSIAEFLNE</sequence>
<dbReference type="FunFam" id="3.40.50.1820:FF:000089">
    <property type="entry name" value="Alpha/beta hydrolase"/>
    <property type="match status" value="1"/>
</dbReference>
<dbReference type="Pfam" id="PF07859">
    <property type="entry name" value="Abhydrolase_3"/>
    <property type="match status" value="1"/>
</dbReference>
<dbReference type="PROSITE" id="PS01173">
    <property type="entry name" value="LIPASE_GDXG_HIS"/>
    <property type="match status" value="1"/>
</dbReference>
<keyword evidence="2 4" id="KW-0378">Hydrolase</keyword>
<evidence type="ECO:0000256" key="2">
    <source>
        <dbReference type="ARBA" id="ARBA00022801"/>
    </source>
</evidence>
<dbReference type="PANTHER" id="PTHR48081">
    <property type="entry name" value="AB HYDROLASE SUPERFAMILY PROTEIN C4A8.06C"/>
    <property type="match status" value="1"/>
</dbReference>
<protein>
    <submittedName>
        <fullName evidence="4">Alpha/beta hydrolase</fullName>
    </submittedName>
</protein>
<dbReference type="GO" id="GO:0016787">
    <property type="term" value="F:hydrolase activity"/>
    <property type="evidence" value="ECO:0007669"/>
    <property type="project" value="UniProtKB-KW"/>
</dbReference>
<dbReference type="PANTHER" id="PTHR48081:SF8">
    <property type="entry name" value="ALPHA_BETA HYDROLASE FOLD-3 DOMAIN-CONTAINING PROTEIN-RELATED"/>
    <property type="match status" value="1"/>
</dbReference>
<keyword evidence="5" id="KW-1185">Reference proteome</keyword>
<feature type="domain" description="Alpha/beta hydrolase fold-3" evidence="3">
    <location>
        <begin position="78"/>
        <end position="289"/>
    </location>
</feature>
<evidence type="ECO:0000259" key="3">
    <source>
        <dbReference type="Pfam" id="PF07859"/>
    </source>
</evidence>